<feature type="binding site" evidence="11">
    <location>
        <position position="30"/>
    </location>
    <ligand>
        <name>Mg(2+)</name>
        <dbReference type="ChEBI" id="CHEBI:18420"/>
    </ligand>
</feature>
<evidence type="ECO:0000256" key="10">
    <source>
        <dbReference type="ARBA" id="ARBA00048567"/>
    </source>
</evidence>
<protein>
    <recommendedName>
        <fullName evidence="3 11">Shikimate kinase</fullName>
        <shortName evidence="11">SK</shortName>
        <ecNumber evidence="3 11">2.7.1.71</ecNumber>
    </recommendedName>
</protein>
<comment type="catalytic activity">
    <reaction evidence="10 11">
        <text>shikimate + ATP = 3-phosphoshikimate + ADP + H(+)</text>
        <dbReference type="Rhea" id="RHEA:13121"/>
        <dbReference type="ChEBI" id="CHEBI:15378"/>
        <dbReference type="ChEBI" id="CHEBI:30616"/>
        <dbReference type="ChEBI" id="CHEBI:36208"/>
        <dbReference type="ChEBI" id="CHEBI:145989"/>
        <dbReference type="ChEBI" id="CHEBI:456216"/>
        <dbReference type="EC" id="2.7.1.71"/>
    </reaction>
</comment>
<proteinExistence type="inferred from homology"/>
<feature type="binding site" evidence="11">
    <location>
        <begin position="26"/>
        <end position="31"/>
    </location>
    <ligand>
        <name>ATP</name>
        <dbReference type="ChEBI" id="CHEBI:30616"/>
    </ligand>
</feature>
<keyword evidence="11" id="KW-0479">Metal-binding</keyword>
<evidence type="ECO:0000256" key="7">
    <source>
        <dbReference type="ARBA" id="ARBA00022777"/>
    </source>
</evidence>
<keyword evidence="8 11" id="KW-0067">ATP-binding</keyword>
<feature type="binding site" evidence="11">
    <location>
        <position position="154"/>
    </location>
    <ligand>
        <name>substrate</name>
    </ligand>
</feature>
<name>A0A2W5WPX4_9MICO</name>
<comment type="function">
    <text evidence="11">Catalyzes the specific phosphorylation of the 3-hydroxyl group of shikimic acid using ATP as a cosubstrate.</text>
</comment>
<gene>
    <name evidence="11" type="primary">aroK</name>
    <name evidence="12" type="ORF">DNL40_10275</name>
</gene>
<evidence type="ECO:0000256" key="6">
    <source>
        <dbReference type="ARBA" id="ARBA00022741"/>
    </source>
</evidence>
<dbReference type="Proteomes" id="UP000248783">
    <property type="component" value="Unassembled WGS sequence"/>
</dbReference>
<reference evidence="12 13" key="1">
    <citation type="submission" date="2018-06" db="EMBL/GenBank/DDBJ databases">
        <title>Whole genome sequencing of a novel hydrocarbon degrading bacterial strain, PW21 isolated from oil contaminated produced water sample.</title>
        <authorList>
            <person name="Nagkirti P."/>
            <person name="Shaikh A."/>
            <person name="Gowdaman V."/>
            <person name="Engineer A.E."/>
            <person name="Dagar S."/>
            <person name="Dhakephalkar P.K."/>
        </authorList>
    </citation>
    <scope>NUCLEOTIDE SEQUENCE [LARGE SCALE GENOMIC DNA]</scope>
    <source>
        <strain evidence="12 13">PW21</strain>
    </source>
</reference>
<dbReference type="AlphaFoldDB" id="A0A2W5WPX4"/>
<dbReference type="EC" id="2.7.1.71" evidence="3 11"/>
<dbReference type="InterPro" id="IPR027417">
    <property type="entry name" value="P-loop_NTPase"/>
</dbReference>
<evidence type="ECO:0000256" key="5">
    <source>
        <dbReference type="ARBA" id="ARBA00022679"/>
    </source>
</evidence>
<comment type="similarity">
    <text evidence="2 11">Belongs to the shikimate kinase family.</text>
</comment>
<dbReference type="Pfam" id="PF01202">
    <property type="entry name" value="SKI"/>
    <property type="match status" value="1"/>
</dbReference>
<evidence type="ECO:0000256" key="3">
    <source>
        <dbReference type="ARBA" id="ARBA00012154"/>
    </source>
</evidence>
<keyword evidence="11" id="KW-0460">Magnesium</keyword>
<dbReference type="InterPro" id="IPR023000">
    <property type="entry name" value="Shikimate_kinase_CS"/>
</dbReference>
<dbReference type="GO" id="GO:0009423">
    <property type="term" value="P:chorismate biosynthetic process"/>
    <property type="evidence" value="ECO:0007669"/>
    <property type="project" value="UniProtKB-UniRule"/>
</dbReference>
<dbReference type="GO" id="GO:0000287">
    <property type="term" value="F:magnesium ion binding"/>
    <property type="evidence" value="ECO:0007669"/>
    <property type="project" value="UniProtKB-UniRule"/>
</dbReference>
<keyword evidence="9 11" id="KW-0057">Aromatic amino acid biosynthesis</keyword>
<sequence>MTAAGRGAAEGDGGVAPLAVLVGPPGSGKSTVGRLLAERRGVPFRDTDADVEERAGKTVAEIFVDDGEPAFRALEREAVATALGDHPGVLALGGGAVLDEGTQSALAAYAAGGGAVVFLDVSLAHAAPRVGFNRSRPLLLGNPRAQWQALMEARRPVYERVSTTRVVTDGRDPADVAATIEKELSA</sequence>
<evidence type="ECO:0000256" key="4">
    <source>
        <dbReference type="ARBA" id="ARBA00022605"/>
    </source>
</evidence>
<keyword evidence="5 11" id="KW-0808">Transferase</keyword>
<dbReference type="PANTHER" id="PTHR21087:SF16">
    <property type="entry name" value="SHIKIMATE KINASE 1, CHLOROPLASTIC"/>
    <property type="match status" value="1"/>
</dbReference>
<feature type="binding site" evidence="11">
    <location>
        <position position="171"/>
    </location>
    <ligand>
        <name>ATP</name>
        <dbReference type="ChEBI" id="CHEBI:30616"/>
    </ligand>
</feature>
<evidence type="ECO:0000313" key="13">
    <source>
        <dbReference type="Proteomes" id="UP000248783"/>
    </source>
</evidence>
<evidence type="ECO:0000256" key="8">
    <source>
        <dbReference type="ARBA" id="ARBA00022840"/>
    </source>
</evidence>
<dbReference type="CDD" id="cd00464">
    <property type="entry name" value="SK"/>
    <property type="match status" value="1"/>
</dbReference>
<organism evidence="12 13">
    <name type="scientific">Xylanimonas oleitrophica</name>
    <dbReference type="NCBI Taxonomy" id="2607479"/>
    <lineage>
        <taxon>Bacteria</taxon>
        <taxon>Bacillati</taxon>
        <taxon>Actinomycetota</taxon>
        <taxon>Actinomycetes</taxon>
        <taxon>Micrococcales</taxon>
        <taxon>Promicromonosporaceae</taxon>
        <taxon>Xylanimonas</taxon>
    </lineage>
</organism>
<comment type="subcellular location">
    <subcellularLocation>
        <location evidence="11">Cytoplasm</location>
    </subcellularLocation>
</comment>
<comment type="pathway">
    <text evidence="1 11">Metabolic intermediate biosynthesis; chorismate biosynthesis; chorismate from D-erythrose 4-phosphate and phosphoenolpyruvate: step 5/7.</text>
</comment>
<evidence type="ECO:0000313" key="12">
    <source>
        <dbReference type="EMBL" id="PZR52753.1"/>
    </source>
</evidence>
<dbReference type="UniPathway" id="UPA00053">
    <property type="reaction ID" value="UER00088"/>
</dbReference>
<keyword evidence="4 11" id="KW-0028">Amino-acid biosynthesis</keyword>
<comment type="cofactor">
    <cofactor evidence="11">
        <name>Mg(2+)</name>
        <dbReference type="ChEBI" id="CHEBI:18420"/>
    </cofactor>
    <text evidence="11">Binds 1 Mg(2+) ion per subunit.</text>
</comment>
<keyword evidence="11" id="KW-0963">Cytoplasm</keyword>
<feature type="binding site" evidence="11">
    <location>
        <position position="48"/>
    </location>
    <ligand>
        <name>substrate</name>
    </ligand>
</feature>
<evidence type="ECO:0000256" key="9">
    <source>
        <dbReference type="ARBA" id="ARBA00023141"/>
    </source>
</evidence>
<dbReference type="GO" id="GO:0008652">
    <property type="term" value="P:amino acid biosynthetic process"/>
    <property type="evidence" value="ECO:0007669"/>
    <property type="project" value="UniProtKB-KW"/>
</dbReference>
<dbReference type="PROSITE" id="PS01128">
    <property type="entry name" value="SHIKIMATE_KINASE"/>
    <property type="match status" value="1"/>
</dbReference>
<keyword evidence="7 11" id="KW-0418">Kinase</keyword>
<dbReference type="PANTHER" id="PTHR21087">
    <property type="entry name" value="SHIKIMATE KINASE"/>
    <property type="match status" value="1"/>
</dbReference>
<feature type="binding site" evidence="11">
    <location>
        <position position="72"/>
    </location>
    <ligand>
        <name>substrate</name>
    </ligand>
</feature>
<dbReference type="GO" id="GO:0004765">
    <property type="term" value="F:shikimate kinase activity"/>
    <property type="evidence" value="ECO:0007669"/>
    <property type="project" value="UniProtKB-UniRule"/>
</dbReference>
<feature type="binding site" evidence="11">
    <location>
        <position position="136"/>
    </location>
    <ligand>
        <name>ATP</name>
        <dbReference type="ChEBI" id="CHEBI:30616"/>
    </ligand>
</feature>
<accession>A0A2W5WPX4</accession>
<comment type="subunit">
    <text evidence="11">Monomer.</text>
</comment>
<dbReference type="HAMAP" id="MF_00109">
    <property type="entry name" value="Shikimate_kinase"/>
    <property type="match status" value="1"/>
</dbReference>
<dbReference type="InterPro" id="IPR031322">
    <property type="entry name" value="Shikimate/glucono_kinase"/>
</dbReference>
<feature type="binding site" evidence="11">
    <location>
        <position position="94"/>
    </location>
    <ligand>
        <name>substrate</name>
    </ligand>
</feature>
<evidence type="ECO:0000256" key="1">
    <source>
        <dbReference type="ARBA" id="ARBA00004842"/>
    </source>
</evidence>
<keyword evidence="13" id="KW-1185">Reference proteome</keyword>
<dbReference type="GO" id="GO:0009073">
    <property type="term" value="P:aromatic amino acid family biosynthetic process"/>
    <property type="evidence" value="ECO:0007669"/>
    <property type="project" value="UniProtKB-KW"/>
</dbReference>
<dbReference type="GO" id="GO:0005829">
    <property type="term" value="C:cytosol"/>
    <property type="evidence" value="ECO:0007669"/>
    <property type="project" value="TreeGrafter"/>
</dbReference>
<keyword evidence="6 11" id="KW-0547">Nucleotide-binding</keyword>
<dbReference type="InterPro" id="IPR000623">
    <property type="entry name" value="Shikimate_kinase/TSH1"/>
</dbReference>
<evidence type="ECO:0000256" key="2">
    <source>
        <dbReference type="ARBA" id="ARBA00006997"/>
    </source>
</evidence>
<dbReference type="GO" id="GO:0005524">
    <property type="term" value="F:ATP binding"/>
    <property type="evidence" value="ECO:0007669"/>
    <property type="project" value="UniProtKB-UniRule"/>
</dbReference>
<dbReference type="PRINTS" id="PR01100">
    <property type="entry name" value="SHIKIMTKNASE"/>
</dbReference>
<comment type="caution">
    <text evidence="12">The sequence shown here is derived from an EMBL/GenBank/DDBJ whole genome shotgun (WGS) entry which is preliminary data.</text>
</comment>
<dbReference type="SUPFAM" id="SSF52540">
    <property type="entry name" value="P-loop containing nucleoside triphosphate hydrolases"/>
    <property type="match status" value="1"/>
</dbReference>
<dbReference type="Gene3D" id="3.40.50.300">
    <property type="entry name" value="P-loop containing nucleotide triphosphate hydrolases"/>
    <property type="match status" value="1"/>
</dbReference>
<evidence type="ECO:0000256" key="11">
    <source>
        <dbReference type="HAMAP-Rule" id="MF_00109"/>
    </source>
</evidence>
<dbReference type="EMBL" id="QKWH01000007">
    <property type="protein sequence ID" value="PZR52753.1"/>
    <property type="molecule type" value="Genomic_DNA"/>
</dbReference>